<gene>
    <name evidence="1" type="ORF">OED52_06415</name>
</gene>
<dbReference type="EMBL" id="CP107551">
    <property type="protein sequence ID" value="UYP20172.1"/>
    <property type="molecule type" value="Genomic_DNA"/>
</dbReference>
<organism evidence="1 2">
    <name type="scientific">Rhodococcus sacchari</name>
    <dbReference type="NCBI Taxonomy" id="2962047"/>
    <lineage>
        <taxon>Bacteria</taxon>
        <taxon>Bacillati</taxon>
        <taxon>Actinomycetota</taxon>
        <taxon>Actinomycetes</taxon>
        <taxon>Mycobacteriales</taxon>
        <taxon>Nocardiaceae</taxon>
        <taxon>Rhodococcus</taxon>
    </lineage>
</organism>
<protein>
    <submittedName>
        <fullName evidence="1">Beta-lactamase family protein</fullName>
    </submittedName>
</protein>
<reference evidence="1" key="1">
    <citation type="submission" date="2022-10" db="EMBL/GenBank/DDBJ databases">
        <title>Rhodococcus ferula Z13 complete genome.</title>
        <authorList>
            <person name="Long X."/>
            <person name="Zang M."/>
        </authorList>
    </citation>
    <scope>NUCLEOTIDE SEQUENCE</scope>
    <source>
        <strain evidence="1">Z13</strain>
    </source>
</reference>
<name>A0ACD4DJH7_9NOCA</name>
<accession>A0ACD4DJH7</accession>
<keyword evidence="2" id="KW-1185">Reference proteome</keyword>
<dbReference type="Proteomes" id="UP001156484">
    <property type="component" value="Chromosome"/>
</dbReference>
<sequence length="426" mass="44565">MKILAASLATVALLAAAACSSGDTESASEPSSTPADQAVPDYVADVESTVEQLMRDNAIPGAVVQVSSPELGDWTGTFGVGDLDTGEPISADDHFRVGSNTKTMTVTAVLQLAQEGLLSLDDPISTYIEGVPNGDEITIAQLAEMRSGLPSYSFDPGLNATLDDDPGKAWTQEELLEIAFSYPVNFAPGEKFEYSNTNTVLLGLVVEELTGKPIAEVFEERIFTPLGLEDTSFPAIDDASIPDPHPRGYMFGTNVSTLETSVLPEEEQAEAVAGTLKPNDHTDDNPSWGWTAGAAISTADDLTTYVQALVDGGLLDERMQQTRLDSIQPVGAATAGYGLGMAQFGPLLGHDGQLPGFMTFMGHDPETDLTIVVLTNLSAVPSGEGSALTLVKGILPIFYGSQYQPPGDPARAPGTEASTPAPTPGG</sequence>
<evidence type="ECO:0000313" key="2">
    <source>
        <dbReference type="Proteomes" id="UP001156484"/>
    </source>
</evidence>
<evidence type="ECO:0000313" key="1">
    <source>
        <dbReference type="EMBL" id="UYP20172.1"/>
    </source>
</evidence>
<proteinExistence type="predicted"/>